<dbReference type="Proteomes" id="UP000231632">
    <property type="component" value="Unassembled WGS sequence"/>
</dbReference>
<gene>
    <name evidence="2" type="ORF">MMIC_P1806</name>
</gene>
<evidence type="ECO:0000313" key="2">
    <source>
        <dbReference type="EMBL" id="GAV20831.1"/>
    </source>
</evidence>
<dbReference type="InterPro" id="IPR025272">
    <property type="entry name" value="SocA_Panacea"/>
</dbReference>
<evidence type="ECO:0000313" key="3">
    <source>
        <dbReference type="Proteomes" id="UP000231632"/>
    </source>
</evidence>
<dbReference type="OrthoDB" id="9813053at2"/>
<keyword evidence="3" id="KW-1185">Reference proteome</keyword>
<dbReference type="EMBL" id="BDFD01000016">
    <property type="protein sequence ID" value="GAV20831.1"/>
    <property type="molecule type" value="Genomic_DNA"/>
</dbReference>
<proteinExistence type="predicted"/>
<feature type="domain" description="Antitoxin SocA-like Panacea" evidence="1">
    <location>
        <begin position="28"/>
        <end position="141"/>
    </location>
</feature>
<reference evidence="2 3" key="1">
    <citation type="journal article" date="2017" name="Arch. Microbiol.">
        <title>Mariprofundus micogutta sp. nov., a novel iron-oxidizing zetaproteobacterium isolated from a deep-sea hydrothermal field at the Bayonnaise knoll of the Izu-Ogasawara arc, and a description of Mariprofundales ord. nov. and Zetaproteobacteria classis nov.</title>
        <authorList>
            <person name="Makita H."/>
            <person name="Tanaka E."/>
            <person name="Mitsunobu S."/>
            <person name="Miyazaki M."/>
            <person name="Nunoura T."/>
            <person name="Uematsu K."/>
            <person name="Takaki Y."/>
            <person name="Nishi S."/>
            <person name="Shimamura S."/>
            <person name="Takai K."/>
        </authorList>
    </citation>
    <scope>NUCLEOTIDE SEQUENCE [LARGE SCALE GENOMIC DNA]</scope>
    <source>
        <strain evidence="2 3">ET2</strain>
    </source>
</reference>
<name>A0A1L8CPH9_9PROT</name>
<dbReference type="AlphaFoldDB" id="A0A1L8CPH9"/>
<protein>
    <recommendedName>
        <fullName evidence="1">Antitoxin SocA-like Panacea domain-containing protein</fullName>
    </recommendedName>
</protein>
<organism evidence="2 3">
    <name type="scientific">Mariprofundus micogutta</name>
    <dbReference type="NCBI Taxonomy" id="1921010"/>
    <lineage>
        <taxon>Bacteria</taxon>
        <taxon>Pseudomonadati</taxon>
        <taxon>Pseudomonadota</taxon>
        <taxon>Candidatius Mariprofundia</taxon>
        <taxon>Mariprofundales</taxon>
        <taxon>Mariprofundaceae</taxon>
        <taxon>Mariprofundus</taxon>
    </lineage>
</organism>
<dbReference type="Pfam" id="PF13274">
    <property type="entry name" value="SocA_Panacea"/>
    <property type="match status" value="1"/>
</dbReference>
<dbReference type="RefSeq" id="WP_072660133.1">
    <property type="nucleotide sequence ID" value="NZ_BDFD01000016.1"/>
</dbReference>
<comment type="caution">
    <text evidence="2">The sequence shown here is derived from an EMBL/GenBank/DDBJ whole genome shotgun (WGS) entry which is preliminary data.</text>
</comment>
<accession>A0A1L8CPH9</accession>
<sequence>MFSEHKVSQMAGYFLSLCEGNSMPHLKLMKLLYLADRKSLDEYGFPISGDSVVAMPHGPVLSMTLDFINGAAKSSSGGWESWISDRSNHRVSLRSSSHTRGDFDELSDIDIDILDEIWIQFKDMGRWDIRDYTHDNCPEWEDPKGSSMPIPFRKIFEALGKSRQEAVALEARIEDEVAIEGVFARL</sequence>
<evidence type="ECO:0000259" key="1">
    <source>
        <dbReference type="Pfam" id="PF13274"/>
    </source>
</evidence>
<dbReference type="STRING" id="1921010.MMIC_P1806"/>